<dbReference type="Proteomes" id="UP000494102">
    <property type="component" value="Unassembled WGS sequence"/>
</dbReference>
<dbReference type="GeneID" id="27797081"/>
<sequence length="111" mass="11070">MSRLFASAALLAAATALGGCAVAPAYDYGYAQPYYPDYGYAYGAPYAPVYGTVGIWSGWGGACCYHGGDHWHGGGWHDGHGGGGWHGGGYGGSHGGSSWSGGGGGHGGRSH</sequence>
<organism evidence="2 6">
    <name type="scientific">Paraburkholderia phenoliruptrix</name>
    <dbReference type="NCBI Taxonomy" id="252970"/>
    <lineage>
        <taxon>Bacteria</taxon>
        <taxon>Pseudomonadati</taxon>
        <taxon>Pseudomonadota</taxon>
        <taxon>Betaproteobacteria</taxon>
        <taxon>Burkholderiales</taxon>
        <taxon>Burkholderiaceae</taxon>
        <taxon>Paraburkholderia</taxon>
    </lineage>
</organism>
<accession>A0A6J5AI38</accession>
<protein>
    <recommendedName>
        <fullName evidence="8">Glycine-rich protein</fullName>
    </recommendedName>
</protein>
<evidence type="ECO:0000313" key="2">
    <source>
        <dbReference type="EMBL" id="CAB3666538.1"/>
    </source>
</evidence>
<feature type="chain" id="PRO_5044644237" description="Glycine-rich protein" evidence="1">
    <location>
        <begin position="26"/>
        <end position="111"/>
    </location>
</feature>
<gene>
    <name evidence="4" type="ORF">AB3X84_15780</name>
    <name evidence="2" type="ORF">LMG22037_01744</name>
    <name evidence="3" type="ORF">LMG9964_02073</name>
</gene>
<reference evidence="5 6" key="1">
    <citation type="submission" date="2020-04" db="EMBL/GenBank/DDBJ databases">
        <authorList>
            <person name="De Canck E."/>
        </authorList>
    </citation>
    <scope>NUCLEOTIDE SEQUENCE [LARGE SCALE GENOMIC DNA]</scope>
    <source>
        <strain evidence="2 6">LMG 22037</strain>
        <strain evidence="3 5">LMG 9964</strain>
    </source>
</reference>
<reference evidence="4 7" key="2">
    <citation type="submission" date="2024-07" db="EMBL/GenBank/DDBJ databases">
        <title>A survey of Mimosa microsymbionts across Brazilian biomes reveals a high diversity of Paraburkholderia nodulating endemic species, but also that Cupriavidus is common as a symbiont of widespread species.</title>
        <authorList>
            <person name="Rouws L."/>
            <person name="Barauna A."/>
            <person name="Beukes C."/>
            <person name="Rouws J.R.C."/>
            <person name="De Faria S.M."/>
            <person name="Gross E."/>
            <person name="Bueno Dos Reis Junior F."/>
            <person name="Simon M.F."/>
            <person name="Maluk M."/>
            <person name="Odee D.W."/>
            <person name="Kenicer G."/>
            <person name="Young J.P.W."/>
            <person name="Reis V.M."/>
            <person name="Zilli J."/>
            <person name="James E.K."/>
        </authorList>
    </citation>
    <scope>NUCLEOTIDE SEQUENCE [LARGE SCALE GENOMIC DNA]</scope>
    <source>
        <strain evidence="4 7">BR14375</strain>
    </source>
</reference>
<dbReference type="PROSITE" id="PS51257">
    <property type="entry name" value="PROKAR_LIPOPROTEIN"/>
    <property type="match status" value="1"/>
</dbReference>
<dbReference type="Proteomes" id="UP001558535">
    <property type="component" value="Unassembled WGS sequence"/>
</dbReference>
<evidence type="ECO:0000256" key="1">
    <source>
        <dbReference type="SAM" id="SignalP"/>
    </source>
</evidence>
<feature type="signal peptide" evidence="1">
    <location>
        <begin position="1"/>
        <end position="25"/>
    </location>
</feature>
<dbReference type="EMBL" id="JBFPKE010000004">
    <property type="protein sequence ID" value="MEX3751456.1"/>
    <property type="molecule type" value="Genomic_DNA"/>
</dbReference>
<evidence type="ECO:0008006" key="8">
    <source>
        <dbReference type="Google" id="ProtNLM"/>
    </source>
</evidence>
<keyword evidence="7" id="KW-1185">Reference proteome</keyword>
<name>A0A6J5AI38_9BURK</name>
<dbReference type="AlphaFoldDB" id="A0A6J5AI38"/>
<proteinExistence type="predicted"/>
<dbReference type="EMBL" id="CADIKB010000005">
    <property type="protein sequence ID" value="CAB3666538.1"/>
    <property type="molecule type" value="Genomic_DNA"/>
</dbReference>
<dbReference type="Proteomes" id="UP000494249">
    <property type="component" value="Unassembled WGS sequence"/>
</dbReference>
<evidence type="ECO:0000313" key="7">
    <source>
        <dbReference type="Proteomes" id="UP001558535"/>
    </source>
</evidence>
<evidence type="ECO:0000313" key="3">
    <source>
        <dbReference type="EMBL" id="CAB4048436.1"/>
    </source>
</evidence>
<dbReference type="EMBL" id="CADILN010000002">
    <property type="protein sequence ID" value="CAB4048436.1"/>
    <property type="molecule type" value="Genomic_DNA"/>
</dbReference>
<evidence type="ECO:0000313" key="6">
    <source>
        <dbReference type="Proteomes" id="UP000494249"/>
    </source>
</evidence>
<evidence type="ECO:0000313" key="4">
    <source>
        <dbReference type="EMBL" id="MEX3751456.1"/>
    </source>
</evidence>
<evidence type="ECO:0000313" key="5">
    <source>
        <dbReference type="Proteomes" id="UP000494102"/>
    </source>
</evidence>
<keyword evidence="1" id="KW-0732">Signal</keyword>
<dbReference type="RefSeq" id="WP_013588527.1">
    <property type="nucleotide sequence ID" value="NZ_CADFGL010000002.1"/>
</dbReference>